<dbReference type="Gene3D" id="3.20.20.20">
    <property type="entry name" value="Dihydropteroate synthase-like"/>
    <property type="match status" value="1"/>
</dbReference>
<evidence type="ECO:0000313" key="13">
    <source>
        <dbReference type="Proteomes" id="UP000095192"/>
    </source>
</evidence>
<feature type="domain" description="IspG C-terminal" evidence="11">
    <location>
        <begin position="931"/>
        <end position="1003"/>
    </location>
</feature>
<keyword evidence="2" id="KW-0004">4Fe-4S</keyword>
<comment type="cofactor">
    <cofactor evidence="1">
        <name>[4Fe-4S] cluster</name>
        <dbReference type="ChEBI" id="CHEBI:49883"/>
    </cofactor>
</comment>
<dbReference type="Gene3D" id="3.30.413.10">
    <property type="entry name" value="Sulfite Reductase Hemoprotein, domain 1"/>
    <property type="match status" value="1"/>
</dbReference>
<feature type="chain" id="PRO_5008913873" evidence="9">
    <location>
        <begin position="31"/>
        <end position="1018"/>
    </location>
</feature>
<dbReference type="Pfam" id="PF26540">
    <property type="entry name" value="GcpE_C"/>
    <property type="match status" value="1"/>
</dbReference>
<dbReference type="VEuPathDB" id="ToxoDB:cyc_01821"/>
<evidence type="ECO:0000313" key="12">
    <source>
        <dbReference type="EMBL" id="OEH74200.1"/>
    </source>
</evidence>
<dbReference type="PANTHER" id="PTHR30454">
    <property type="entry name" value="4-HYDROXY-3-METHYLBUT-2-EN-1-YL DIPHOSPHATE SYNTHASE"/>
    <property type="match status" value="1"/>
</dbReference>
<feature type="region of interest" description="Disordered" evidence="8">
    <location>
        <begin position="601"/>
        <end position="631"/>
    </location>
</feature>
<evidence type="ECO:0000259" key="11">
    <source>
        <dbReference type="Pfam" id="PF26540"/>
    </source>
</evidence>
<keyword evidence="3" id="KW-0479">Metal-binding</keyword>
<feature type="region of interest" description="Disordered" evidence="8">
    <location>
        <begin position="103"/>
        <end position="145"/>
    </location>
</feature>
<dbReference type="Pfam" id="PF04551">
    <property type="entry name" value="GcpE"/>
    <property type="match status" value="1"/>
</dbReference>
<feature type="region of interest" description="Disordered" evidence="8">
    <location>
        <begin position="801"/>
        <end position="824"/>
    </location>
</feature>
<dbReference type="InParanoid" id="A0A1D3CSN1"/>
<protein>
    <submittedName>
        <fullName evidence="12">4-hydroxy-3-methylbut-2-en-1-yl diphosphate</fullName>
    </submittedName>
</protein>
<dbReference type="GO" id="GO:0019288">
    <property type="term" value="P:isopentenyl diphosphate biosynthetic process, methylerythritol 4-phosphate pathway"/>
    <property type="evidence" value="ECO:0007669"/>
    <property type="project" value="TreeGrafter"/>
</dbReference>
<keyword evidence="4" id="KW-0560">Oxidoreductase</keyword>
<evidence type="ECO:0000256" key="4">
    <source>
        <dbReference type="ARBA" id="ARBA00023002"/>
    </source>
</evidence>
<dbReference type="GO" id="GO:0046872">
    <property type="term" value="F:metal ion binding"/>
    <property type="evidence" value="ECO:0007669"/>
    <property type="project" value="UniProtKB-KW"/>
</dbReference>
<organism evidence="12 13">
    <name type="scientific">Cyclospora cayetanensis</name>
    <dbReference type="NCBI Taxonomy" id="88456"/>
    <lineage>
        <taxon>Eukaryota</taxon>
        <taxon>Sar</taxon>
        <taxon>Alveolata</taxon>
        <taxon>Apicomplexa</taxon>
        <taxon>Conoidasida</taxon>
        <taxon>Coccidia</taxon>
        <taxon>Eucoccidiorida</taxon>
        <taxon>Eimeriorina</taxon>
        <taxon>Eimeriidae</taxon>
        <taxon>Cyclospora</taxon>
    </lineage>
</organism>
<dbReference type="GO" id="GO:0016114">
    <property type="term" value="P:terpenoid biosynthetic process"/>
    <property type="evidence" value="ECO:0007669"/>
    <property type="project" value="InterPro"/>
</dbReference>
<keyword evidence="13" id="KW-1185">Reference proteome</keyword>
<keyword evidence="5" id="KW-0408">Iron</keyword>
<dbReference type="InterPro" id="IPR045854">
    <property type="entry name" value="NO2/SO3_Rdtase_4Fe4S_sf"/>
</dbReference>
<dbReference type="AlphaFoldDB" id="A0A1D3CSN1"/>
<comment type="caution">
    <text evidence="12">The sequence shown here is derived from an EMBL/GenBank/DDBJ whole genome shotgun (WGS) entry which is preliminary data.</text>
</comment>
<evidence type="ECO:0000256" key="9">
    <source>
        <dbReference type="SAM" id="SignalP"/>
    </source>
</evidence>
<sequence length="1018" mass="110145">MARGHKSLLYAAPWLLVRLVCVYYELPADSFNLNSHSPFSGRGSHRGASERLPVLHETNYPSPRVAAPPARTEASISPFLGHQAVRARQLAEIPRVDCVPETHHQAGVTTASTGEAVRSETPESRTAATTPPGNSKSASSSEGALGGGRYCCSVIVRCAAAGADLVRLTVQGPKEAEASRAIVAKLRERSRWHSREACTTEGRQRGFAIVLDFSELTTARGCGIPLVADIHFQPRVASLCADIFEKIRVNPGNFADGRKVWEDESAPSLPERLPAESATSGQVQEGEIASLTPETVGSILGPWGNPDGLFDLLPAGERAAFSEGHRRIEEAFLPLVQKCLLQKRALRIGTNHGSLSARILRHFGDTPMGMVLSAIEFADICVRSGFYNFAFSLKSSNPVTMQHAYRLMAFLMSARGALFPLHLGVTEAGEGEDGRIKSAAGIGALLQDGIGDTIRASLTEPPWAELPVCRFLRRMQEHKLQLSKTQSRLQPSSAARVAIPPFEETFRDFAAVSPRGRIRLGRQKAVAATTAPATGTQSQKEQTILHRDGTAVVAIDPQELLNPTSLYSALGLGVVGGRPFRTPLSADAVYLRSLFFPTRAAPDEHQQQSQQGKKKKAQLPSEEKPDSRSLQAARQTLHQLQEAGLTVWADSREIQQVQMTREQLLQHLLQHQASASQQQQLLQQLEEASLYTPGLVAVQRLQDAAAISSFLAMQYLKDTLGVALVADGTETAEEFKAVVSRPNLVCVLVRPADRIGVGVAASRRVSELLRGVARQQPAGGPDSLEESIPILQWVEAPPPVLLSGTAEPQQEEQQTAGNKPANTVSNSQKMTMFAAWEVGSIFLDRLADGLLIDAKHVLSTPQQRQLAFDLLQGCRMRSTKTEFISCPSCGRTLFDIQLSSSELTLLRSSAWVWASMTGVCGWAGRETIRGKVSADIRRRTGHLPGVKIAVMGCIVNGIGEMGDADFGYVGGAPGLVDLYVGKRLVRRGVKSADACDALVEIIKEEGRWKEPEEGEAAP</sequence>
<dbReference type="InterPro" id="IPR058578">
    <property type="entry name" value="IspG_TIM"/>
</dbReference>
<reference evidence="12 13" key="1">
    <citation type="journal article" date="2016" name="BMC Genomics">
        <title>Comparative genomics reveals Cyclospora cayetanensis possesses coccidia-like metabolism and invasion components but unique surface antigens.</title>
        <authorList>
            <person name="Liu S."/>
            <person name="Wang L."/>
            <person name="Zheng H."/>
            <person name="Xu Z."/>
            <person name="Roellig D.M."/>
            <person name="Li N."/>
            <person name="Frace M.A."/>
            <person name="Tang K."/>
            <person name="Arrowood M.J."/>
            <person name="Moss D.M."/>
            <person name="Zhang L."/>
            <person name="Feng Y."/>
            <person name="Xiao L."/>
        </authorList>
    </citation>
    <scope>NUCLEOTIDE SEQUENCE [LARGE SCALE GENOMIC DNA]</scope>
    <source>
        <strain evidence="12 13">CHN_HEN01</strain>
    </source>
</reference>
<feature type="compositionally biased region" description="Polar residues" evidence="8">
    <location>
        <begin position="815"/>
        <end position="824"/>
    </location>
</feature>
<dbReference type="InterPro" id="IPR011005">
    <property type="entry name" value="Dihydropteroate_synth-like_sf"/>
</dbReference>
<keyword evidence="7" id="KW-0414">Isoprene biosynthesis</keyword>
<keyword evidence="6" id="KW-0411">Iron-sulfur</keyword>
<evidence type="ECO:0000259" key="10">
    <source>
        <dbReference type="Pfam" id="PF04551"/>
    </source>
</evidence>
<dbReference type="HAMAP" id="MF_00159">
    <property type="entry name" value="IspG"/>
    <property type="match status" value="1"/>
</dbReference>
<evidence type="ECO:0000256" key="5">
    <source>
        <dbReference type="ARBA" id="ARBA00023004"/>
    </source>
</evidence>
<dbReference type="VEuPathDB" id="ToxoDB:LOC34618763"/>
<dbReference type="InterPro" id="IPR004588">
    <property type="entry name" value="IspG_bac-typ"/>
</dbReference>
<dbReference type="EMBL" id="JROU02002097">
    <property type="protein sequence ID" value="OEH74200.1"/>
    <property type="molecule type" value="Genomic_DNA"/>
</dbReference>
<evidence type="ECO:0000256" key="3">
    <source>
        <dbReference type="ARBA" id="ARBA00022723"/>
    </source>
</evidence>
<dbReference type="GO" id="GO:0051539">
    <property type="term" value="F:4 iron, 4 sulfur cluster binding"/>
    <property type="evidence" value="ECO:0007669"/>
    <property type="project" value="UniProtKB-KW"/>
</dbReference>
<dbReference type="SUPFAM" id="SSF56014">
    <property type="entry name" value="Nitrite and sulphite reductase 4Fe-4S domain-like"/>
    <property type="match status" value="1"/>
</dbReference>
<dbReference type="InterPro" id="IPR058579">
    <property type="entry name" value="IspG_C"/>
</dbReference>
<dbReference type="Proteomes" id="UP000095192">
    <property type="component" value="Unassembled WGS sequence"/>
</dbReference>
<gene>
    <name evidence="12" type="ORF">cyc_01821</name>
</gene>
<accession>A0A1D3CSN1</accession>
<feature type="compositionally biased region" description="Low complexity" evidence="8">
    <location>
        <begin position="133"/>
        <end position="143"/>
    </location>
</feature>
<evidence type="ECO:0000256" key="1">
    <source>
        <dbReference type="ARBA" id="ARBA00001966"/>
    </source>
</evidence>
<dbReference type="GO" id="GO:0046429">
    <property type="term" value="F:4-hydroxy-3-methylbut-2-en-1-yl diphosphate synthase activity (ferredoxin)"/>
    <property type="evidence" value="ECO:0007669"/>
    <property type="project" value="InterPro"/>
</dbReference>
<dbReference type="FunCoup" id="A0A1D3CSN1">
    <property type="interactions" value="20"/>
</dbReference>
<feature type="signal peptide" evidence="9">
    <location>
        <begin position="1"/>
        <end position="30"/>
    </location>
</feature>
<keyword evidence="9" id="KW-0732">Signal</keyword>
<evidence type="ECO:0000256" key="2">
    <source>
        <dbReference type="ARBA" id="ARBA00022485"/>
    </source>
</evidence>
<proteinExistence type="inferred from homology"/>
<evidence type="ECO:0000256" key="6">
    <source>
        <dbReference type="ARBA" id="ARBA00023014"/>
    </source>
</evidence>
<evidence type="ECO:0000256" key="7">
    <source>
        <dbReference type="ARBA" id="ARBA00023229"/>
    </source>
</evidence>
<dbReference type="PANTHER" id="PTHR30454:SF0">
    <property type="entry name" value="4-HYDROXY-3-METHYLBUT-2-EN-1-YL DIPHOSPHATE SYNTHASE (FERREDOXIN), CHLOROPLASTIC"/>
    <property type="match status" value="1"/>
</dbReference>
<feature type="domain" description="IspG TIM-barrel" evidence="10">
    <location>
        <begin position="154"/>
        <end position="469"/>
    </location>
</feature>
<name>A0A1D3CSN1_9EIME</name>
<evidence type="ECO:0000256" key="8">
    <source>
        <dbReference type="SAM" id="MobiDB-lite"/>
    </source>
</evidence>